<dbReference type="InterPro" id="IPR046522">
    <property type="entry name" value="DUF6699"/>
</dbReference>
<dbReference type="Proteomes" id="UP001150238">
    <property type="component" value="Unassembled WGS sequence"/>
</dbReference>
<dbReference type="AlphaFoldDB" id="A0A9W9AXC8"/>
<evidence type="ECO:0000259" key="2">
    <source>
        <dbReference type="Pfam" id="PF20415"/>
    </source>
</evidence>
<evidence type="ECO:0000256" key="1">
    <source>
        <dbReference type="SAM" id="MobiDB-lite"/>
    </source>
</evidence>
<evidence type="ECO:0000313" key="4">
    <source>
        <dbReference type="Proteomes" id="UP001150238"/>
    </source>
</evidence>
<comment type="caution">
    <text evidence="3">The sequence shown here is derived from an EMBL/GenBank/DDBJ whole genome shotgun (WGS) entry which is preliminary data.</text>
</comment>
<feature type="region of interest" description="Disordered" evidence="1">
    <location>
        <begin position="1"/>
        <end position="37"/>
    </location>
</feature>
<evidence type="ECO:0000313" key="3">
    <source>
        <dbReference type="EMBL" id="KAJ4491907.1"/>
    </source>
</evidence>
<gene>
    <name evidence="3" type="ORF">C8J55DRAFT_250120</name>
</gene>
<organism evidence="3 4">
    <name type="scientific">Lentinula lateritia</name>
    <dbReference type="NCBI Taxonomy" id="40482"/>
    <lineage>
        <taxon>Eukaryota</taxon>
        <taxon>Fungi</taxon>
        <taxon>Dikarya</taxon>
        <taxon>Basidiomycota</taxon>
        <taxon>Agaricomycotina</taxon>
        <taxon>Agaricomycetes</taxon>
        <taxon>Agaricomycetidae</taxon>
        <taxon>Agaricales</taxon>
        <taxon>Marasmiineae</taxon>
        <taxon>Omphalotaceae</taxon>
        <taxon>Lentinula</taxon>
    </lineage>
</organism>
<proteinExistence type="predicted"/>
<accession>A0A9W9AXC8</accession>
<feature type="domain" description="DUF6699" evidence="2">
    <location>
        <begin position="216"/>
        <end position="347"/>
    </location>
</feature>
<sequence>MNGNSPYGWPTGNIQRPQSVDHGHWSSGPPTPYPQFAQKLPTVTAPHLHPIPGTPSWVLTPLPSHFPLPAPHYHYQTSPPEVNELPPLTPDSNSGENGNLPVVVSNQTPWGLPPYGHLASPFPVMPVMGHRHHHQHPSMRDSLHSARLRASSESTIPILHIPRWRIKGRPSHWRSGYKPSASTRIRICFSKPICASSVHTLHELISYRFPRQFPLQLDLRHPYTMTLFHNPERYSNIVDLHQLATSPPTHEMQLYHPLLPWHVDIRASTPSGITIGDILQQLCNSLRTQIEETDYSNDVLTWDEKHQIVDTYCLRNGGLPRSLAEGICRVDFLGPDVLFRGLTKTREGWLIKTTSLY</sequence>
<name>A0A9W9AXC8_9AGAR</name>
<protein>
    <recommendedName>
        <fullName evidence="2">DUF6699 domain-containing protein</fullName>
    </recommendedName>
</protein>
<dbReference type="Pfam" id="PF20415">
    <property type="entry name" value="DUF6699"/>
    <property type="match status" value="1"/>
</dbReference>
<reference evidence="3" key="2">
    <citation type="journal article" date="2023" name="Proc. Natl. Acad. Sci. U.S.A.">
        <title>A global phylogenomic analysis of the shiitake genus Lentinula.</title>
        <authorList>
            <person name="Sierra-Patev S."/>
            <person name="Min B."/>
            <person name="Naranjo-Ortiz M."/>
            <person name="Looney B."/>
            <person name="Konkel Z."/>
            <person name="Slot J.C."/>
            <person name="Sakamoto Y."/>
            <person name="Steenwyk J.L."/>
            <person name="Rokas A."/>
            <person name="Carro J."/>
            <person name="Camarero S."/>
            <person name="Ferreira P."/>
            <person name="Molpeceres G."/>
            <person name="Ruiz-Duenas F.J."/>
            <person name="Serrano A."/>
            <person name="Henrissat B."/>
            <person name="Drula E."/>
            <person name="Hughes K.W."/>
            <person name="Mata J.L."/>
            <person name="Ishikawa N.K."/>
            <person name="Vargas-Isla R."/>
            <person name="Ushijima S."/>
            <person name="Smith C.A."/>
            <person name="Donoghue J."/>
            <person name="Ahrendt S."/>
            <person name="Andreopoulos W."/>
            <person name="He G."/>
            <person name="LaButti K."/>
            <person name="Lipzen A."/>
            <person name="Ng V."/>
            <person name="Riley R."/>
            <person name="Sandor L."/>
            <person name="Barry K."/>
            <person name="Martinez A.T."/>
            <person name="Xiao Y."/>
            <person name="Gibbons J.G."/>
            <person name="Terashima K."/>
            <person name="Grigoriev I.V."/>
            <person name="Hibbett D."/>
        </authorList>
    </citation>
    <scope>NUCLEOTIDE SEQUENCE</scope>
    <source>
        <strain evidence="3">Sp2 HRB7682 ss15</strain>
    </source>
</reference>
<reference evidence="3" key="1">
    <citation type="submission" date="2022-08" db="EMBL/GenBank/DDBJ databases">
        <authorList>
            <consortium name="DOE Joint Genome Institute"/>
            <person name="Min B."/>
            <person name="Riley R."/>
            <person name="Sierra-Patev S."/>
            <person name="Naranjo-Ortiz M."/>
            <person name="Looney B."/>
            <person name="Konkel Z."/>
            <person name="Slot J.C."/>
            <person name="Sakamoto Y."/>
            <person name="Steenwyk J.L."/>
            <person name="Rokas A."/>
            <person name="Carro J."/>
            <person name="Camarero S."/>
            <person name="Ferreira P."/>
            <person name="Molpeceres G."/>
            <person name="Ruiz-Duenas F.J."/>
            <person name="Serrano A."/>
            <person name="Henrissat B."/>
            <person name="Drula E."/>
            <person name="Hughes K.W."/>
            <person name="Mata J.L."/>
            <person name="Ishikawa N.K."/>
            <person name="Vargas-Isla R."/>
            <person name="Ushijima S."/>
            <person name="Smith C.A."/>
            <person name="Ahrendt S."/>
            <person name="Andreopoulos W."/>
            <person name="He G."/>
            <person name="Labutti K."/>
            <person name="Lipzen A."/>
            <person name="Ng V."/>
            <person name="Sandor L."/>
            <person name="Barry K."/>
            <person name="Martinez A.T."/>
            <person name="Xiao Y."/>
            <person name="Gibbons J.G."/>
            <person name="Terashima K."/>
            <person name="Hibbett D.S."/>
            <person name="Grigoriev I.V."/>
        </authorList>
    </citation>
    <scope>NUCLEOTIDE SEQUENCE</scope>
    <source>
        <strain evidence="3">Sp2 HRB7682 ss15</strain>
    </source>
</reference>
<feature type="region of interest" description="Disordered" evidence="1">
    <location>
        <begin position="71"/>
        <end position="99"/>
    </location>
</feature>
<dbReference type="EMBL" id="JANVFS010000005">
    <property type="protein sequence ID" value="KAJ4491907.1"/>
    <property type="molecule type" value="Genomic_DNA"/>
</dbReference>